<dbReference type="Gene3D" id="3.30.390.30">
    <property type="match status" value="1"/>
</dbReference>
<dbReference type="InterPro" id="IPR016156">
    <property type="entry name" value="FAD/NAD-linked_Rdtase_dimer_sf"/>
</dbReference>
<dbReference type="GO" id="GO:0012501">
    <property type="term" value="P:programmed cell death"/>
    <property type="evidence" value="ECO:0007669"/>
    <property type="project" value="TreeGrafter"/>
</dbReference>
<keyword evidence="1" id="KW-0285">Flavoprotein</keyword>
<dbReference type="GO" id="GO:0071949">
    <property type="term" value="F:FAD binding"/>
    <property type="evidence" value="ECO:0007669"/>
    <property type="project" value="TreeGrafter"/>
</dbReference>
<sequence>MTSYDYLILGGGQVSDDASRAIRELDADGTIGILSTDVDGPYTRPALSKKLWTDPSFDEDQVPLGTAEDTGADLRLETRVERIDRDAHEVVLADGSRVGYGKLLLATGSEPQGIPGSEDDSVIVFRDFADYRRLRELAGKGSCAVVLGGGYIGSELAAALVQNGVDTTLVFPQEILGGGLFPRRLAERHQQLFEEAGVHLVPGRRATAARRRDDGTLEVSLEDGSTLETDTVVVGLGATPRVDLAAAAGLEVTEGVVVDARLRTDDPAIWAAGDIVEYPDAILGRTRVEHVDHARESGRAAGLSMAGDDAPYDHTPYFYSQLFDLHWEAIGRLDGGLRTRQVDLGEDRVVVYYLDEQKRPVGVLLWNVDGARDSARQVLADAPTDPDQLDERIR</sequence>
<dbReference type="InterPro" id="IPR036188">
    <property type="entry name" value="FAD/NAD-bd_sf"/>
</dbReference>
<dbReference type="Pfam" id="PF07992">
    <property type="entry name" value="Pyr_redox_2"/>
    <property type="match status" value="1"/>
</dbReference>
<dbReference type="PANTHER" id="PTHR43557">
    <property type="entry name" value="APOPTOSIS-INDUCING FACTOR 1"/>
    <property type="match status" value="1"/>
</dbReference>
<organism evidence="5 6">
    <name type="scientific">Brachybacterium endophyticum</name>
    <dbReference type="NCBI Taxonomy" id="2182385"/>
    <lineage>
        <taxon>Bacteria</taxon>
        <taxon>Bacillati</taxon>
        <taxon>Actinomycetota</taxon>
        <taxon>Actinomycetes</taxon>
        <taxon>Micrococcales</taxon>
        <taxon>Dermabacteraceae</taxon>
        <taxon>Brachybacterium</taxon>
    </lineage>
</organism>
<reference evidence="5 6" key="1">
    <citation type="submission" date="2018-05" db="EMBL/GenBank/DDBJ databases">
        <title>Brachybacterium sp. M1HQ-2T, whole genome shotgun sequence.</title>
        <authorList>
            <person name="Tuo L."/>
        </authorList>
    </citation>
    <scope>NUCLEOTIDE SEQUENCE [LARGE SCALE GENOMIC DNA]</scope>
    <source>
        <strain evidence="5 6">M1HQ-2</strain>
    </source>
</reference>
<evidence type="ECO:0000313" key="5">
    <source>
        <dbReference type="EMBL" id="PWH05324.1"/>
    </source>
</evidence>
<evidence type="ECO:0000256" key="1">
    <source>
        <dbReference type="ARBA" id="ARBA00022630"/>
    </source>
</evidence>
<proteinExistence type="predicted"/>
<dbReference type="GO" id="GO:0016174">
    <property type="term" value="F:NAD(P)H oxidase H2O2-forming activity"/>
    <property type="evidence" value="ECO:0007669"/>
    <property type="project" value="TreeGrafter"/>
</dbReference>
<dbReference type="SUPFAM" id="SSF55424">
    <property type="entry name" value="FAD/NAD-linked reductases, dimerisation (C-terminal) domain"/>
    <property type="match status" value="1"/>
</dbReference>
<evidence type="ECO:0000256" key="2">
    <source>
        <dbReference type="ARBA" id="ARBA00022827"/>
    </source>
</evidence>
<name>A0A2U2RHJ7_9MICO</name>
<feature type="domain" description="FAD/NAD(P)-binding" evidence="4">
    <location>
        <begin position="4"/>
        <end position="298"/>
    </location>
</feature>
<evidence type="ECO:0000313" key="6">
    <source>
        <dbReference type="Proteomes" id="UP000245590"/>
    </source>
</evidence>
<dbReference type="RefSeq" id="WP_109276784.1">
    <property type="nucleotide sequence ID" value="NZ_QFKX01000006.1"/>
</dbReference>
<gene>
    <name evidence="5" type="ORF">DEO23_14455</name>
</gene>
<dbReference type="PANTHER" id="PTHR43557:SF4">
    <property type="entry name" value="APOPTOSIS-INDUCING FACTOR 1, MITOCHONDRIAL"/>
    <property type="match status" value="1"/>
</dbReference>
<dbReference type="OrthoDB" id="9802028at2"/>
<dbReference type="Proteomes" id="UP000245590">
    <property type="component" value="Unassembled WGS sequence"/>
</dbReference>
<keyword evidence="3" id="KW-0560">Oxidoreductase</keyword>
<accession>A0A2U2RHJ7</accession>
<evidence type="ECO:0000259" key="4">
    <source>
        <dbReference type="Pfam" id="PF07992"/>
    </source>
</evidence>
<dbReference type="AlphaFoldDB" id="A0A2U2RHJ7"/>
<dbReference type="GO" id="GO:0033108">
    <property type="term" value="P:mitochondrial respiratory chain complex assembly"/>
    <property type="evidence" value="ECO:0007669"/>
    <property type="project" value="TreeGrafter"/>
</dbReference>
<dbReference type="EMBL" id="QFKX01000006">
    <property type="protein sequence ID" value="PWH05324.1"/>
    <property type="molecule type" value="Genomic_DNA"/>
</dbReference>
<dbReference type="Gene3D" id="3.50.50.60">
    <property type="entry name" value="FAD/NAD(P)-binding domain"/>
    <property type="match status" value="2"/>
</dbReference>
<dbReference type="GO" id="GO:0005737">
    <property type="term" value="C:cytoplasm"/>
    <property type="evidence" value="ECO:0007669"/>
    <property type="project" value="TreeGrafter"/>
</dbReference>
<dbReference type="PRINTS" id="PR00368">
    <property type="entry name" value="FADPNR"/>
</dbReference>
<protein>
    <submittedName>
        <fullName evidence="5">FAD-dependent oxidoreductase</fullName>
    </submittedName>
</protein>
<dbReference type="InterPro" id="IPR050446">
    <property type="entry name" value="FAD-oxidoreductase/Apoptosis"/>
</dbReference>
<evidence type="ECO:0000256" key="3">
    <source>
        <dbReference type="ARBA" id="ARBA00023002"/>
    </source>
</evidence>
<dbReference type="SUPFAM" id="SSF51905">
    <property type="entry name" value="FAD/NAD(P)-binding domain"/>
    <property type="match status" value="1"/>
</dbReference>
<keyword evidence="2" id="KW-0274">FAD</keyword>
<keyword evidence="6" id="KW-1185">Reference proteome</keyword>
<dbReference type="InterPro" id="IPR023753">
    <property type="entry name" value="FAD/NAD-binding_dom"/>
</dbReference>
<comment type="caution">
    <text evidence="5">The sequence shown here is derived from an EMBL/GenBank/DDBJ whole genome shotgun (WGS) entry which is preliminary data.</text>
</comment>